<dbReference type="OrthoDB" id="10267175at2759"/>
<evidence type="ECO:0000256" key="2">
    <source>
        <dbReference type="ARBA" id="ARBA00001964"/>
    </source>
</evidence>
<comment type="cofactor">
    <cofactor evidence="1">
        <name>Mg(2+)</name>
        <dbReference type="ChEBI" id="CHEBI:18420"/>
    </cofactor>
</comment>
<evidence type="ECO:0000256" key="3">
    <source>
        <dbReference type="ARBA" id="ARBA00007131"/>
    </source>
</evidence>
<dbReference type="CDD" id="cd02012">
    <property type="entry name" value="TPP_TK"/>
    <property type="match status" value="1"/>
</dbReference>
<dbReference type="Proteomes" id="UP000023152">
    <property type="component" value="Unassembled WGS sequence"/>
</dbReference>
<comment type="cofactor">
    <cofactor evidence="2">
        <name>thiamine diphosphate</name>
        <dbReference type="ChEBI" id="CHEBI:58937"/>
    </cofactor>
</comment>
<comment type="caution">
    <text evidence="9">The sequence shown here is derived from an EMBL/GenBank/DDBJ whole genome shotgun (WGS) entry which is preliminary data.</text>
</comment>
<dbReference type="EMBL" id="ASPP01013034">
    <property type="protein sequence ID" value="ETO20015.1"/>
    <property type="molecule type" value="Genomic_DNA"/>
</dbReference>
<evidence type="ECO:0000256" key="6">
    <source>
        <dbReference type="ARBA" id="ARBA00022842"/>
    </source>
</evidence>
<dbReference type="PANTHER" id="PTHR43522:SF2">
    <property type="entry name" value="TRANSKETOLASE 1-RELATED"/>
    <property type="match status" value="1"/>
</dbReference>
<dbReference type="GO" id="GO:0006098">
    <property type="term" value="P:pentose-phosphate shunt"/>
    <property type="evidence" value="ECO:0007669"/>
    <property type="project" value="TreeGrafter"/>
</dbReference>
<dbReference type="PANTHER" id="PTHR43522">
    <property type="entry name" value="TRANSKETOLASE"/>
    <property type="match status" value="1"/>
</dbReference>
<evidence type="ECO:0000256" key="4">
    <source>
        <dbReference type="ARBA" id="ARBA00022679"/>
    </source>
</evidence>
<evidence type="ECO:0000313" key="9">
    <source>
        <dbReference type="EMBL" id="ETO20015.1"/>
    </source>
</evidence>
<dbReference type="SUPFAM" id="SSF52518">
    <property type="entry name" value="Thiamin diphosphate-binding fold (THDP-binding)"/>
    <property type="match status" value="1"/>
</dbReference>
<accession>X6N172</accession>
<name>X6N172_RETFI</name>
<dbReference type="GO" id="GO:0004802">
    <property type="term" value="F:transketolase activity"/>
    <property type="evidence" value="ECO:0007669"/>
    <property type="project" value="TreeGrafter"/>
</dbReference>
<keyword evidence="4" id="KW-0808">Transferase</keyword>
<dbReference type="GO" id="GO:0005829">
    <property type="term" value="C:cytosol"/>
    <property type="evidence" value="ECO:0007669"/>
    <property type="project" value="TreeGrafter"/>
</dbReference>
<dbReference type="GO" id="GO:0046872">
    <property type="term" value="F:metal ion binding"/>
    <property type="evidence" value="ECO:0007669"/>
    <property type="project" value="UniProtKB-KW"/>
</dbReference>
<dbReference type="Pfam" id="PF00456">
    <property type="entry name" value="Transketolase_N"/>
    <property type="match status" value="1"/>
</dbReference>
<organism evidence="9 10">
    <name type="scientific">Reticulomyxa filosa</name>
    <dbReference type="NCBI Taxonomy" id="46433"/>
    <lineage>
        <taxon>Eukaryota</taxon>
        <taxon>Sar</taxon>
        <taxon>Rhizaria</taxon>
        <taxon>Retaria</taxon>
        <taxon>Foraminifera</taxon>
        <taxon>Monothalamids</taxon>
        <taxon>Reticulomyxidae</taxon>
        <taxon>Reticulomyxa</taxon>
    </lineage>
</organism>
<dbReference type="InterPro" id="IPR033247">
    <property type="entry name" value="Transketolase_fam"/>
</dbReference>
<evidence type="ECO:0000256" key="5">
    <source>
        <dbReference type="ARBA" id="ARBA00022723"/>
    </source>
</evidence>
<dbReference type="AlphaFoldDB" id="X6N172"/>
<keyword evidence="5" id="KW-0479">Metal-binding</keyword>
<reference evidence="9 10" key="1">
    <citation type="journal article" date="2013" name="Curr. Biol.">
        <title>The Genome of the Foraminiferan Reticulomyxa filosa.</title>
        <authorList>
            <person name="Glockner G."/>
            <person name="Hulsmann N."/>
            <person name="Schleicher M."/>
            <person name="Noegel A.A."/>
            <person name="Eichinger L."/>
            <person name="Gallinger C."/>
            <person name="Pawlowski J."/>
            <person name="Sierra R."/>
            <person name="Euteneuer U."/>
            <person name="Pillet L."/>
            <person name="Moustafa A."/>
            <person name="Platzer M."/>
            <person name="Groth M."/>
            <person name="Szafranski K."/>
            <person name="Schliwa M."/>
        </authorList>
    </citation>
    <scope>NUCLEOTIDE SEQUENCE [LARGE SCALE GENOMIC DNA]</scope>
</reference>
<feature type="domain" description="Transketolase N-terminal" evidence="8">
    <location>
        <begin position="11"/>
        <end position="329"/>
    </location>
</feature>
<keyword evidence="6" id="KW-0460">Magnesium</keyword>
<evidence type="ECO:0000313" key="10">
    <source>
        <dbReference type="Proteomes" id="UP000023152"/>
    </source>
</evidence>
<evidence type="ECO:0000256" key="7">
    <source>
        <dbReference type="ARBA" id="ARBA00023052"/>
    </source>
</evidence>
<dbReference type="FunFam" id="3.40.50.970:FF:000004">
    <property type="entry name" value="Transketolase"/>
    <property type="match status" value="1"/>
</dbReference>
<proteinExistence type="inferred from homology"/>
<protein>
    <recommendedName>
        <fullName evidence="8">Transketolase N-terminal domain-containing protein</fullName>
    </recommendedName>
</protein>
<dbReference type="InterPro" id="IPR029061">
    <property type="entry name" value="THDP-binding"/>
</dbReference>
<sequence length="349" mass="38814">MSEAKFDNDDDLCIRTIRVLAPDMVEHANSGHPGAPMGLAPLGHVLWTRFLRTNPKHSKWLNRDRFVMSNGHACALQYVLLHLSGFQLSMDDLKKFRQLHSRTPGHPELGLTDGVEVTSGPLGQGFGQAVGLACASKHMAARFNKKNYDLFDHKVYVIVGDGCLQEGVSSEVASLAGHLQLNNLIAIYDDNSITIDGKTSLSFSEDVPKRFQAYGWETHVVSDGNCDIDAIQHTLRNAQTAQKPVLIVVKTKIGYGSSVEDSRHAHGSPLGKEALADYKRKNGFDPKQSFVVDEKVRKRYENTIAKRGEKAEREWNDLFDKRVVATHGTKKTARRLEEKAAIIQCQVIE</sequence>
<keyword evidence="7" id="KW-0786">Thiamine pyrophosphate</keyword>
<gene>
    <name evidence="9" type="ORF">RFI_17204</name>
</gene>
<comment type="similarity">
    <text evidence="3">Belongs to the transketolase family.</text>
</comment>
<dbReference type="GO" id="GO:0005634">
    <property type="term" value="C:nucleus"/>
    <property type="evidence" value="ECO:0007669"/>
    <property type="project" value="TreeGrafter"/>
</dbReference>
<dbReference type="InterPro" id="IPR005474">
    <property type="entry name" value="Transketolase_N"/>
</dbReference>
<keyword evidence="10" id="KW-1185">Reference proteome</keyword>
<evidence type="ECO:0000256" key="1">
    <source>
        <dbReference type="ARBA" id="ARBA00001946"/>
    </source>
</evidence>
<dbReference type="Gene3D" id="3.40.50.970">
    <property type="match status" value="1"/>
</dbReference>
<evidence type="ECO:0000259" key="8">
    <source>
        <dbReference type="Pfam" id="PF00456"/>
    </source>
</evidence>